<protein>
    <submittedName>
        <fullName evidence="1">Uncharacterized protein</fullName>
    </submittedName>
</protein>
<reference evidence="1" key="1">
    <citation type="journal article" date="2015" name="Nature">
        <title>Complex archaea that bridge the gap between prokaryotes and eukaryotes.</title>
        <authorList>
            <person name="Spang A."/>
            <person name="Saw J.H."/>
            <person name="Jorgensen S.L."/>
            <person name="Zaremba-Niedzwiedzka K."/>
            <person name="Martijn J."/>
            <person name="Lind A.E."/>
            <person name="van Eijk R."/>
            <person name="Schleper C."/>
            <person name="Guy L."/>
            <person name="Ettema T.J."/>
        </authorList>
    </citation>
    <scope>NUCLEOTIDE SEQUENCE</scope>
</reference>
<dbReference type="AlphaFoldDB" id="A0A0F9CCJ6"/>
<dbReference type="EMBL" id="LAZR01036710">
    <property type="protein sequence ID" value="KKL24127.1"/>
    <property type="molecule type" value="Genomic_DNA"/>
</dbReference>
<feature type="non-terminal residue" evidence="1">
    <location>
        <position position="1"/>
    </location>
</feature>
<organism evidence="1">
    <name type="scientific">marine sediment metagenome</name>
    <dbReference type="NCBI Taxonomy" id="412755"/>
    <lineage>
        <taxon>unclassified sequences</taxon>
        <taxon>metagenomes</taxon>
        <taxon>ecological metagenomes</taxon>
    </lineage>
</organism>
<gene>
    <name evidence="1" type="ORF">LCGC14_2418500</name>
</gene>
<comment type="caution">
    <text evidence="1">The sequence shown here is derived from an EMBL/GenBank/DDBJ whole genome shotgun (WGS) entry which is preliminary data.</text>
</comment>
<proteinExistence type="predicted"/>
<accession>A0A0F9CCJ6</accession>
<name>A0A0F9CCJ6_9ZZZZ</name>
<evidence type="ECO:0000313" key="1">
    <source>
        <dbReference type="EMBL" id="KKL24127.1"/>
    </source>
</evidence>
<sequence>GPVVTEVELEKRNGRWRLECRTSLQWSLEGNQT</sequence>